<sequence length="303" mass="31496">MRVTVTGATGLIGAKLVAALMARGDEVTVLSRDPASARDKLGHAVTAVAWDPSAGPAPTEALAGRDGVVHLAGEPVAQRWNDAVKARIRDSRATGTRNLVAGLEASDPRPSVLVSASAVGYYGPHGAEQVTEETPPGSDFLAGVCITWEHEAVAAADLGMRVARIRTGVVLDPDGGALAKMLPPFKLGAGGPVAGGRQYMPWIHADDLVGLYLAALDGDERWSGPLNGSAPTPVTNADFSKALGRALHRPAVAPVPRLALKLLYGEMEQIVTTGQRAVPAKPLELGFAYRHPQLDEALRAALG</sequence>
<dbReference type="Pfam" id="PF01370">
    <property type="entry name" value="Epimerase"/>
    <property type="match status" value="1"/>
</dbReference>
<dbReference type="Proteomes" id="UP001284601">
    <property type="component" value="Unassembled WGS sequence"/>
</dbReference>
<dbReference type="InterPro" id="IPR013549">
    <property type="entry name" value="DUF1731"/>
</dbReference>
<proteinExistence type="inferred from homology"/>
<evidence type="ECO:0000259" key="3">
    <source>
        <dbReference type="Pfam" id="PF08338"/>
    </source>
</evidence>
<dbReference type="SUPFAM" id="SSF51735">
    <property type="entry name" value="NAD(P)-binding Rossmann-fold domains"/>
    <property type="match status" value="1"/>
</dbReference>
<evidence type="ECO:0000313" key="4">
    <source>
        <dbReference type="EMBL" id="MDW5595964.1"/>
    </source>
</evidence>
<name>A0ABU4HT72_9ACTN</name>
<dbReference type="PANTHER" id="PTHR11092">
    <property type="entry name" value="SUGAR NUCLEOTIDE EPIMERASE RELATED"/>
    <property type="match status" value="1"/>
</dbReference>
<feature type="domain" description="NAD-dependent epimerase/dehydratase" evidence="2">
    <location>
        <begin position="3"/>
        <end position="218"/>
    </location>
</feature>
<gene>
    <name evidence="4" type="ORF">R7226_16565</name>
</gene>
<comment type="caution">
    <text evidence="4">The sequence shown here is derived from an EMBL/GenBank/DDBJ whole genome shotgun (WGS) entry which is preliminary data.</text>
</comment>
<accession>A0ABU4HT72</accession>
<evidence type="ECO:0000256" key="1">
    <source>
        <dbReference type="ARBA" id="ARBA00009353"/>
    </source>
</evidence>
<feature type="domain" description="DUF1731" evidence="3">
    <location>
        <begin position="255"/>
        <end position="300"/>
    </location>
</feature>
<dbReference type="NCBIfam" id="TIGR01777">
    <property type="entry name" value="yfcH"/>
    <property type="match status" value="1"/>
</dbReference>
<protein>
    <submittedName>
        <fullName evidence="4">TIGR01777 family oxidoreductase</fullName>
    </submittedName>
</protein>
<dbReference type="PANTHER" id="PTHR11092:SF0">
    <property type="entry name" value="EPIMERASE FAMILY PROTEIN SDR39U1"/>
    <property type="match status" value="1"/>
</dbReference>
<dbReference type="InterPro" id="IPR036291">
    <property type="entry name" value="NAD(P)-bd_dom_sf"/>
</dbReference>
<dbReference type="Pfam" id="PF08338">
    <property type="entry name" value="DUF1731"/>
    <property type="match status" value="1"/>
</dbReference>
<organism evidence="4 5">
    <name type="scientific">Conexibacter stalactiti</name>
    <dbReference type="NCBI Taxonomy" id="1940611"/>
    <lineage>
        <taxon>Bacteria</taxon>
        <taxon>Bacillati</taxon>
        <taxon>Actinomycetota</taxon>
        <taxon>Thermoleophilia</taxon>
        <taxon>Solirubrobacterales</taxon>
        <taxon>Conexibacteraceae</taxon>
        <taxon>Conexibacter</taxon>
    </lineage>
</organism>
<dbReference type="EMBL" id="JAWSTH010000044">
    <property type="protein sequence ID" value="MDW5595964.1"/>
    <property type="molecule type" value="Genomic_DNA"/>
</dbReference>
<keyword evidence="5" id="KW-1185">Reference proteome</keyword>
<evidence type="ECO:0000259" key="2">
    <source>
        <dbReference type="Pfam" id="PF01370"/>
    </source>
</evidence>
<dbReference type="InterPro" id="IPR001509">
    <property type="entry name" value="Epimerase_deHydtase"/>
</dbReference>
<dbReference type="InterPro" id="IPR010099">
    <property type="entry name" value="SDR39U1"/>
</dbReference>
<evidence type="ECO:0000313" key="5">
    <source>
        <dbReference type="Proteomes" id="UP001284601"/>
    </source>
</evidence>
<reference evidence="5" key="1">
    <citation type="submission" date="2023-07" db="EMBL/GenBank/DDBJ databases">
        <title>Conexibacter stalactiti sp. nov., isolated from stalactites in a lava cave and emended description of the genus Conexibacter.</title>
        <authorList>
            <person name="Lee S.D."/>
        </authorList>
    </citation>
    <scope>NUCLEOTIDE SEQUENCE [LARGE SCALE GENOMIC DNA]</scope>
    <source>
        <strain evidence="5">KCTC 39840</strain>
    </source>
</reference>
<comment type="similarity">
    <text evidence="1">Belongs to the NAD(P)-dependent epimerase/dehydratase family. SDR39U1 subfamily.</text>
</comment>
<dbReference type="RefSeq" id="WP_318598311.1">
    <property type="nucleotide sequence ID" value="NZ_JAWSTH010000044.1"/>
</dbReference>
<dbReference type="Gene3D" id="3.40.50.720">
    <property type="entry name" value="NAD(P)-binding Rossmann-like Domain"/>
    <property type="match status" value="1"/>
</dbReference>
<dbReference type="CDD" id="cd05242">
    <property type="entry name" value="SDR_a8"/>
    <property type="match status" value="1"/>
</dbReference>